<protein>
    <recommendedName>
        <fullName evidence="4">DUF2570 domain-containing protein</fullName>
    </recommendedName>
</protein>
<proteinExistence type="predicted"/>
<name>A0ABQ3FQW1_9GAMM</name>
<evidence type="ECO:0000313" key="2">
    <source>
        <dbReference type="EMBL" id="GHC34604.1"/>
    </source>
</evidence>
<evidence type="ECO:0008006" key="4">
    <source>
        <dbReference type="Google" id="ProtNLM"/>
    </source>
</evidence>
<comment type="caution">
    <text evidence="2">The sequence shown here is derived from an EMBL/GenBank/DDBJ whole genome shotgun (WGS) entry which is preliminary data.</text>
</comment>
<evidence type="ECO:0000313" key="3">
    <source>
        <dbReference type="Proteomes" id="UP000604243"/>
    </source>
</evidence>
<dbReference type="PROSITE" id="PS51257">
    <property type="entry name" value="PROKAR_LIPOPROTEIN"/>
    <property type="match status" value="1"/>
</dbReference>
<organism evidence="2 3">
    <name type="scientific">Kushneria pakistanensis</name>
    <dbReference type="NCBI Taxonomy" id="1508770"/>
    <lineage>
        <taxon>Bacteria</taxon>
        <taxon>Pseudomonadati</taxon>
        <taxon>Pseudomonadota</taxon>
        <taxon>Gammaproteobacteria</taxon>
        <taxon>Oceanospirillales</taxon>
        <taxon>Halomonadaceae</taxon>
        <taxon>Kushneria</taxon>
    </lineage>
</organism>
<keyword evidence="3" id="KW-1185">Reference proteome</keyword>
<feature type="region of interest" description="Disordered" evidence="1">
    <location>
        <begin position="118"/>
        <end position="149"/>
    </location>
</feature>
<reference evidence="3" key="1">
    <citation type="journal article" date="2019" name="Int. J. Syst. Evol. Microbiol.">
        <title>The Global Catalogue of Microorganisms (GCM) 10K type strain sequencing project: providing services to taxonomists for standard genome sequencing and annotation.</title>
        <authorList>
            <consortium name="The Broad Institute Genomics Platform"/>
            <consortium name="The Broad Institute Genome Sequencing Center for Infectious Disease"/>
            <person name="Wu L."/>
            <person name="Ma J."/>
        </authorList>
    </citation>
    <scope>NUCLEOTIDE SEQUENCE [LARGE SCALE GENOMIC DNA]</scope>
    <source>
        <strain evidence="3">KCTC 42082</strain>
    </source>
</reference>
<dbReference type="Proteomes" id="UP000604243">
    <property type="component" value="Unassembled WGS sequence"/>
</dbReference>
<dbReference type="EMBL" id="BMZM01000006">
    <property type="protein sequence ID" value="GHC34604.1"/>
    <property type="molecule type" value="Genomic_DNA"/>
</dbReference>
<evidence type="ECO:0000256" key="1">
    <source>
        <dbReference type="SAM" id="MobiDB-lite"/>
    </source>
</evidence>
<gene>
    <name evidence="2" type="ORF">GCM10010082_31610</name>
</gene>
<accession>A0ABQ3FQW1</accession>
<dbReference type="RefSeq" id="WP_189520040.1">
    <property type="nucleotide sequence ID" value="NZ_BMZM01000006.1"/>
</dbReference>
<sequence length="149" mass="16280">MRLQIIGGGVLMLATLFACWRWDVASTERDAAQREAQQANDRIAEQAQSLSMRDGVIEQQQQQAARLVEIDRGIQSLRQTVDKQGAGHRAAIEELKRNDANVRDYLRGGVPDALGMHYQRPGTTDPAAYRRDGGGMSSNAMPSASAVAD</sequence>